<evidence type="ECO:0000256" key="11">
    <source>
        <dbReference type="ARBA" id="ARBA00023033"/>
    </source>
</evidence>
<keyword evidence="7 13" id="KW-0479">Metal-binding</keyword>
<dbReference type="SUPFAM" id="SSF48264">
    <property type="entry name" value="Cytochrome P450"/>
    <property type="match status" value="1"/>
</dbReference>
<evidence type="ECO:0000256" key="5">
    <source>
        <dbReference type="ARBA" id="ARBA00022617"/>
    </source>
</evidence>
<keyword evidence="9" id="KW-0560">Oxidoreductase</keyword>
<comment type="cofactor">
    <cofactor evidence="1 13">
        <name>heme</name>
        <dbReference type="ChEBI" id="CHEBI:30413"/>
    </cofactor>
</comment>
<dbReference type="PANTHER" id="PTHR24305">
    <property type="entry name" value="CYTOCHROME P450"/>
    <property type="match status" value="1"/>
</dbReference>
<evidence type="ECO:0000256" key="4">
    <source>
        <dbReference type="ARBA" id="ARBA00010617"/>
    </source>
</evidence>
<dbReference type="PANTHER" id="PTHR24305:SF166">
    <property type="entry name" value="CYTOCHROME P450 12A4, MITOCHONDRIAL-RELATED"/>
    <property type="match status" value="1"/>
</dbReference>
<keyword evidence="11" id="KW-0503">Monooxygenase</keyword>
<dbReference type="PRINTS" id="PR00385">
    <property type="entry name" value="P450"/>
</dbReference>
<comment type="caution">
    <text evidence="14">The sequence shown here is derived from an EMBL/GenBank/DDBJ whole genome shotgun (WGS) entry which is preliminary data.</text>
</comment>
<accession>A0AAD7B615</accession>
<proteinExistence type="inferred from homology"/>
<keyword evidence="15" id="KW-1185">Reference proteome</keyword>
<comment type="pathway">
    <text evidence="3">Secondary metabolite biosynthesis; terpenoid biosynthesis.</text>
</comment>
<comment type="subcellular location">
    <subcellularLocation>
        <location evidence="2">Membrane</location>
    </subcellularLocation>
</comment>
<dbReference type="AlphaFoldDB" id="A0AAD7B615"/>
<evidence type="ECO:0000256" key="13">
    <source>
        <dbReference type="PIRSR" id="PIRSR602403-1"/>
    </source>
</evidence>
<dbReference type="GO" id="GO:0005506">
    <property type="term" value="F:iron ion binding"/>
    <property type="evidence" value="ECO:0007669"/>
    <property type="project" value="InterPro"/>
</dbReference>
<dbReference type="EMBL" id="JARKIF010000032">
    <property type="protein sequence ID" value="KAJ7611688.1"/>
    <property type="molecule type" value="Genomic_DNA"/>
</dbReference>
<evidence type="ECO:0000256" key="12">
    <source>
        <dbReference type="ARBA" id="ARBA00023136"/>
    </source>
</evidence>
<evidence type="ECO:0000256" key="7">
    <source>
        <dbReference type="ARBA" id="ARBA00022723"/>
    </source>
</evidence>
<comment type="similarity">
    <text evidence="4">Belongs to the cytochrome P450 family.</text>
</comment>
<dbReference type="GO" id="GO:0016705">
    <property type="term" value="F:oxidoreductase activity, acting on paired donors, with incorporation or reduction of molecular oxygen"/>
    <property type="evidence" value="ECO:0007669"/>
    <property type="project" value="InterPro"/>
</dbReference>
<dbReference type="GO" id="GO:0016020">
    <property type="term" value="C:membrane"/>
    <property type="evidence" value="ECO:0007669"/>
    <property type="project" value="UniProtKB-SubCell"/>
</dbReference>
<dbReference type="InterPro" id="IPR001128">
    <property type="entry name" value="Cyt_P450"/>
</dbReference>
<dbReference type="Pfam" id="PF00067">
    <property type="entry name" value="p450"/>
    <property type="match status" value="1"/>
</dbReference>
<evidence type="ECO:0000313" key="15">
    <source>
        <dbReference type="Proteomes" id="UP001221142"/>
    </source>
</evidence>
<sequence>MLSQLAVPVSALAAYAIYRLLLFVYDEVTSPTRSLPGPKSTHLIYGNLQEIQKAENGAAHQAWAQQYGRTFRYFDCTTLTSDTKALNHFLTNSYIYQRPEPGRYSLGRIVGPGVLVTEEDQHKSQRRIMNPAFGAAQVRELTGIFVDKSLELRDAWSLQAANSGGIVRLDALSWLSRATLDIIGLAGFNYHFNALSQEDESSTELGAAFSTIFRVGLATSPLRILKMFFPVFRFIPSKIDTLIDSSQAKMMQIGRKLLQESKNEMADNGTFEKGRARDLLSLLVRANTSKDIPESQRLSDEDVLAQVPTFLVAGHETTSTGTTWALFALTQNVAAQSRLREELLAVETDNPTMDELNALPYLDCVVRETLRLHAPVVATSRVAMQDDVVPLNTPYTDARGTVQTTIRVRKGQIIYIPILVVNRDKEIWGADAEEFRPERWEDPEITNNNSIPGVWGHILSFLGGPRACIGYRFSLVEMKALLFTLIRAFEFELAVPAEDIGKKSVIVQRPIVRSEPKGGNQLPVIVRPYVKS</sequence>
<keyword evidence="12" id="KW-0472">Membrane</keyword>
<reference evidence="14" key="1">
    <citation type="submission" date="2023-03" db="EMBL/GenBank/DDBJ databases">
        <title>Massive genome expansion in bonnet fungi (Mycena s.s.) driven by repeated elements and novel gene families across ecological guilds.</title>
        <authorList>
            <consortium name="Lawrence Berkeley National Laboratory"/>
            <person name="Harder C.B."/>
            <person name="Miyauchi S."/>
            <person name="Viragh M."/>
            <person name="Kuo A."/>
            <person name="Thoen E."/>
            <person name="Andreopoulos B."/>
            <person name="Lu D."/>
            <person name="Skrede I."/>
            <person name="Drula E."/>
            <person name="Henrissat B."/>
            <person name="Morin E."/>
            <person name="Kohler A."/>
            <person name="Barry K."/>
            <person name="LaButti K."/>
            <person name="Morin E."/>
            <person name="Salamov A."/>
            <person name="Lipzen A."/>
            <person name="Mereny Z."/>
            <person name="Hegedus B."/>
            <person name="Baldrian P."/>
            <person name="Stursova M."/>
            <person name="Weitz H."/>
            <person name="Taylor A."/>
            <person name="Grigoriev I.V."/>
            <person name="Nagy L.G."/>
            <person name="Martin F."/>
            <person name="Kauserud H."/>
        </authorList>
    </citation>
    <scope>NUCLEOTIDE SEQUENCE</scope>
    <source>
        <strain evidence="14">9284</strain>
    </source>
</reference>
<evidence type="ECO:0000256" key="2">
    <source>
        <dbReference type="ARBA" id="ARBA00004370"/>
    </source>
</evidence>
<dbReference type="Gene3D" id="1.10.630.10">
    <property type="entry name" value="Cytochrome P450"/>
    <property type="match status" value="1"/>
</dbReference>
<dbReference type="InterPro" id="IPR002403">
    <property type="entry name" value="Cyt_P450_E_grp-IV"/>
</dbReference>
<keyword evidence="8" id="KW-1133">Transmembrane helix</keyword>
<gene>
    <name evidence="14" type="ORF">FB45DRAFT_1065723</name>
</gene>
<evidence type="ECO:0000256" key="1">
    <source>
        <dbReference type="ARBA" id="ARBA00001971"/>
    </source>
</evidence>
<protein>
    <submittedName>
        <fullName evidence="14">Cytochrome P450</fullName>
    </submittedName>
</protein>
<dbReference type="InterPro" id="IPR036396">
    <property type="entry name" value="Cyt_P450_sf"/>
</dbReference>
<evidence type="ECO:0000256" key="3">
    <source>
        <dbReference type="ARBA" id="ARBA00004721"/>
    </source>
</evidence>
<dbReference type="GO" id="GO:0020037">
    <property type="term" value="F:heme binding"/>
    <property type="evidence" value="ECO:0007669"/>
    <property type="project" value="InterPro"/>
</dbReference>
<evidence type="ECO:0000256" key="10">
    <source>
        <dbReference type="ARBA" id="ARBA00023004"/>
    </source>
</evidence>
<keyword evidence="5 13" id="KW-0349">Heme</keyword>
<feature type="binding site" description="axial binding residue" evidence="13">
    <location>
        <position position="468"/>
    </location>
    <ligand>
        <name>heme</name>
        <dbReference type="ChEBI" id="CHEBI:30413"/>
    </ligand>
    <ligandPart>
        <name>Fe</name>
        <dbReference type="ChEBI" id="CHEBI:18248"/>
    </ligandPart>
</feature>
<dbReference type="PRINTS" id="PR00465">
    <property type="entry name" value="EP450IV"/>
</dbReference>
<dbReference type="Proteomes" id="UP001221142">
    <property type="component" value="Unassembled WGS sequence"/>
</dbReference>
<dbReference type="CDD" id="cd11069">
    <property type="entry name" value="CYP_FUM15-like"/>
    <property type="match status" value="1"/>
</dbReference>
<evidence type="ECO:0000256" key="8">
    <source>
        <dbReference type="ARBA" id="ARBA00022989"/>
    </source>
</evidence>
<name>A0AAD7B615_9AGAR</name>
<evidence type="ECO:0000256" key="9">
    <source>
        <dbReference type="ARBA" id="ARBA00023002"/>
    </source>
</evidence>
<evidence type="ECO:0000256" key="6">
    <source>
        <dbReference type="ARBA" id="ARBA00022692"/>
    </source>
</evidence>
<dbReference type="GO" id="GO:0004497">
    <property type="term" value="F:monooxygenase activity"/>
    <property type="evidence" value="ECO:0007669"/>
    <property type="project" value="UniProtKB-KW"/>
</dbReference>
<keyword evidence="10 13" id="KW-0408">Iron</keyword>
<keyword evidence="6" id="KW-0812">Transmembrane</keyword>
<organism evidence="14 15">
    <name type="scientific">Roridomyces roridus</name>
    <dbReference type="NCBI Taxonomy" id="1738132"/>
    <lineage>
        <taxon>Eukaryota</taxon>
        <taxon>Fungi</taxon>
        <taxon>Dikarya</taxon>
        <taxon>Basidiomycota</taxon>
        <taxon>Agaricomycotina</taxon>
        <taxon>Agaricomycetes</taxon>
        <taxon>Agaricomycetidae</taxon>
        <taxon>Agaricales</taxon>
        <taxon>Marasmiineae</taxon>
        <taxon>Mycenaceae</taxon>
        <taxon>Roridomyces</taxon>
    </lineage>
</organism>
<evidence type="ECO:0000313" key="14">
    <source>
        <dbReference type="EMBL" id="KAJ7611688.1"/>
    </source>
</evidence>
<dbReference type="InterPro" id="IPR050121">
    <property type="entry name" value="Cytochrome_P450_monoxygenase"/>
</dbReference>